<comment type="similarity">
    <text evidence="7">Belongs to the glycosyltransferase 87 family.</text>
</comment>
<protein>
    <recommendedName>
        <fullName evidence="11">DUF2029 domain-containing protein</fullName>
    </recommendedName>
</protein>
<dbReference type="InterPro" id="IPR018584">
    <property type="entry name" value="GT87"/>
</dbReference>
<proteinExistence type="inferred from homology"/>
<evidence type="ECO:0008006" key="11">
    <source>
        <dbReference type="Google" id="ProtNLM"/>
    </source>
</evidence>
<evidence type="ECO:0000256" key="7">
    <source>
        <dbReference type="ARBA" id="ARBA00024033"/>
    </source>
</evidence>
<comment type="caution">
    <text evidence="9">The sequence shown here is derived from an EMBL/GenBank/DDBJ whole genome shotgun (WGS) entry which is preliminary data.</text>
</comment>
<dbReference type="Proteomes" id="UP000530564">
    <property type="component" value="Unassembled WGS sequence"/>
</dbReference>
<evidence type="ECO:0000256" key="4">
    <source>
        <dbReference type="ARBA" id="ARBA00022692"/>
    </source>
</evidence>
<feature type="transmembrane region" description="Helical" evidence="8">
    <location>
        <begin position="342"/>
        <end position="359"/>
    </location>
</feature>
<feature type="transmembrane region" description="Helical" evidence="8">
    <location>
        <begin position="98"/>
        <end position="123"/>
    </location>
</feature>
<evidence type="ECO:0000256" key="8">
    <source>
        <dbReference type="SAM" id="Phobius"/>
    </source>
</evidence>
<dbReference type="Pfam" id="PF09594">
    <property type="entry name" value="GT87"/>
    <property type="match status" value="1"/>
</dbReference>
<comment type="subcellular location">
    <subcellularLocation>
        <location evidence="1">Cell membrane</location>
        <topology evidence="1">Multi-pass membrane protein</topology>
    </subcellularLocation>
</comment>
<feature type="transmembrane region" description="Helical" evidence="8">
    <location>
        <begin position="177"/>
        <end position="198"/>
    </location>
</feature>
<evidence type="ECO:0000313" key="9">
    <source>
        <dbReference type="EMBL" id="MBB3893157.1"/>
    </source>
</evidence>
<keyword evidence="6 8" id="KW-0472">Membrane</keyword>
<name>A0A840A7H6_9CAUL</name>
<evidence type="ECO:0000256" key="1">
    <source>
        <dbReference type="ARBA" id="ARBA00004651"/>
    </source>
</evidence>
<dbReference type="RefSeq" id="WP_183776394.1">
    <property type="nucleotide sequence ID" value="NZ_JACIDK010000007.1"/>
</dbReference>
<dbReference type="GO" id="GO:0005886">
    <property type="term" value="C:plasma membrane"/>
    <property type="evidence" value="ECO:0007669"/>
    <property type="project" value="UniProtKB-SubCell"/>
</dbReference>
<feature type="transmembrane region" description="Helical" evidence="8">
    <location>
        <begin position="130"/>
        <end position="147"/>
    </location>
</feature>
<feature type="transmembrane region" description="Helical" evidence="8">
    <location>
        <begin position="319"/>
        <end position="335"/>
    </location>
</feature>
<dbReference type="EMBL" id="JACIDK010000007">
    <property type="protein sequence ID" value="MBB3893157.1"/>
    <property type="molecule type" value="Genomic_DNA"/>
</dbReference>
<evidence type="ECO:0000256" key="5">
    <source>
        <dbReference type="ARBA" id="ARBA00022989"/>
    </source>
</evidence>
<feature type="transmembrane region" description="Helical" evidence="8">
    <location>
        <begin position="204"/>
        <end position="231"/>
    </location>
</feature>
<accession>A0A840A7H6</accession>
<feature type="transmembrane region" description="Helical" evidence="8">
    <location>
        <begin position="153"/>
        <end position="170"/>
    </location>
</feature>
<sequence length="418" mass="44102">MARNHNVFGIGRSRLLLLALIVLGVLLAVISSVRFQAPELLGQKKVLTDFDAFHLAGRLALEGRVSEAYHALSMFAAQMEIAGTAAFMPWTYPPPFTLAMQGLAGLPIGAAFLAFALGSFAFYIWVLRRIAGPWLPGVVMAVAPAILLNLRTGQNGFLIAGLIGAFLLAFRDNRRVAGLPLGLLIIKPHLAVAVGLIVLLRSRWAVAVIAGTVGLALLAISTAVYGLGIWLDFRDAVGEASRFLAAGYYPLFRMNSVYAAAHSLGAAPAAAMALQAASAVVSLGILGLACIKGLAFNRLAALACAATVCVSPYGYDYDLTVLGVGIAFIFPELVARSTPRQFMSWFALTWLACGYGLAWSTAMHDDGTGVALDASNAGLSFTAPVLWLLFGLTWRILTQPPAVEAAQGEQAQASRQAA</sequence>
<organism evidence="9 10">
    <name type="scientific">Phenylobacterium haematophilum</name>
    <dbReference type="NCBI Taxonomy" id="98513"/>
    <lineage>
        <taxon>Bacteria</taxon>
        <taxon>Pseudomonadati</taxon>
        <taxon>Pseudomonadota</taxon>
        <taxon>Alphaproteobacteria</taxon>
        <taxon>Caulobacterales</taxon>
        <taxon>Caulobacteraceae</taxon>
        <taxon>Phenylobacterium</taxon>
    </lineage>
</organism>
<keyword evidence="10" id="KW-1185">Reference proteome</keyword>
<evidence type="ECO:0000256" key="3">
    <source>
        <dbReference type="ARBA" id="ARBA00022679"/>
    </source>
</evidence>
<keyword evidence="5 8" id="KW-1133">Transmembrane helix</keyword>
<keyword evidence="3" id="KW-0808">Transferase</keyword>
<reference evidence="9 10" key="1">
    <citation type="submission" date="2020-08" db="EMBL/GenBank/DDBJ databases">
        <title>Genomic Encyclopedia of Type Strains, Phase IV (KMG-IV): sequencing the most valuable type-strain genomes for metagenomic binning, comparative biology and taxonomic classification.</title>
        <authorList>
            <person name="Goeker M."/>
        </authorList>
    </citation>
    <scope>NUCLEOTIDE SEQUENCE [LARGE SCALE GENOMIC DNA]</scope>
    <source>
        <strain evidence="9 10">DSM 21793</strain>
    </source>
</reference>
<evidence type="ECO:0000256" key="6">
    <source>
        <dbReference type="ARBA" id="ARBA00023136"/>
    </source>
</evidence>
<dbReference type="AlphaFoldDB" id="A0A840A7H6"/>
<feature type="transmembrane region" description="Helical" evidence="8">
    <location>
        <begin position="379"/>
        <end position="397"/>
    </location>
</feature>
<evidence type="ECO:0000313" key="10">
    <source>
        <dbReference type="Proteomes" id="UP000530564"/>
    </source>
</evidence>
<dbReference type="GO" id="GO:0016758">
    <property type="term" value="F:hexosyltransferase activity"/>
    <property type="evidence" value="ECO:0007669"/>
    <property type="project" value="InterPro"/>
</dbReference>
<keyword evidence="4 8" id="KW-0812">Transmembrane</keyword>
<gene>
    <name evidence="9" type="ORF">GGQ61_003895</name>
</gene>
<evidence type="ECO:0000256" key="2">
    <source>
        <dbReference type="ARBA" id="ARBA00022475"/>
    </source>
</evidence>
<keyword evidence="2" id="KW-1003">Cell membrane</keyword>